<keyword evidence="7" id="KW-0460">Magnesium</keyword>
<dbReference type="PANTHER" id="PTHR46173">
    <property type="entry name" value="CCA TRNA NUCLEOTIDYLTRANSFERASE 1, MITOCHONDRIAL"/>
    <property type="match status" value="1"/>
</dbReference>
<comment type="similarity">
    <text evidence="9">Belongs to the tRNA nucleotidyltransferase/poly(A) polymerase family.</text>
</comment>
<evidence type="ECO:0000256" key="5">
    <source>
        <dbReference type="ARBA" id="ARBA00022723"/>
    </source>
</evidence>
<evidence type="ECO:0000259" key="10">
    <source>
        <dbReference type="Pfam" id="PF01743"/>
    </source>
</evidence>
<dbReference type="InterPro" id="IPR043519">
    <property type="entry name" value="NT_sf"/>
</dbReference>
<dbReference type="AlphaFoldDB" id="Q182F3"/>
<dbReference type="SUPFAM" id="SSF81891">
    <property type="entry name" value="Poly A polymerase C-terminal region-like"/>
    <property type="match status" value="1"/>
</dbReference>
<accession>Q182F3</accession>
<comment type="cofactor">
    <cofactor evidence="1">
        <name>Mg(2+)</name>
        <dbReference type="ChEBI" id="CHEBI:18420"/>
    </cofactor>
</comment>
<keyword evidence="2 9" id="KW-0808">Transferase</keyword>
<evidence type="ECO:0000313" key="13">
    <source>
        <dbReference type="EMBL" id="CAJ69353.1"/>
    </source>
</evidence>
<dbReference type="BioCyc" id="PDIF272563:G12WB-2621-MONOMER"/>
<gene>
    <name evidence="13" type="ordered locus">CD630_24660</name>
</gene>
<protein>
    <submittedName>
        <fullName evidence="13">tRNA-nucleotidyltransferase/Poly(A) polymerase family member</fullName>
    </submittedName>
</protein>
<dbReference type="GO" id="GO:0000049">
    <property type="term" value="F:tRNA binding"/>
    <property type="evidence" value="ECO:0007669"/>
    <property type="project" value="TreeGrafter"/>
</dbReference>
<evidence type="ECO:0000256" key="3">
    <source>
        <dbReference type="ARBA" id="ARBA00022694"/>
    </source>
</evidence>
<keyword evidence="3" id="KW-0819">tRNA processing</keyword>
<dbReference type="Pfam" id="PF01743">
    <property type="entry name" value="PolyA_pol"/>
    <property type="match status" value="1"/>
</dbReference>
<evidence type="ECO:0000256" key="1">
    <source>
        <dbReference type="ARBA" id="ARBA00001946"/>
    </source>
</evidence>
<dbReference type="Pfam" id="PF13735">
    <property type="entry name" value="tRNA_NucTran2_2"/>
    <property type="match status" value="1"/>
</dbReference>
<dbReference type="Gene3D" id="1.10.246.80">
    <property type="match status" value="1"/>
</dbReference>
<sequence length="448" mass="52012">MIFMINIEIPKKVDYIIKELEKNGYEAYIVGGCVRDCLLERVPNDWDITTSARPEVVVELFEKTIPTGIQHGTVTVMIEHEPFEVTTYRIDGNYSDGRHPDSIEFTNNIVKDLSRRDFTINSIAYNSKTGLVDPFNGYEDIQNKYIRCVGNPVDRFEEDALRMLRAVRFSAQLNFKIAEGTKQSIHKKADLIKNVSIERIQTEFNKILVSDSSKLNLLKSTGLLKFIIPEICELEDVTQHNPYHIYDVQKHTLIATEVIEDELYLKLTMLFHDLGKKVTKTTDKNGVDHFYTHSRESVKIAKKILKRLKYDNYTINKVLILIQYHDYRIEPKRKIIKKLLNKLEDVGLFEDLIKVNWADTLAKNPKYAKQKILNLIECEKEFKHIINQKECFNLKDLAINGKDLISIGIKPGKDIGYILNKMLEIVINNPELNEKEILKEKALNIYTF</sequence>
<evidence type="ECO:0000256" key="8">
    <source>
        <dbReference type="ARBA" id="ARBA00022884"/>
    </source>
</evidence>
<evidence type="ECO:0000259" key="11">
    <source>
        <dbReference type="Pfam" id="PF12627"/>
    </source>
</evidence>
<keyword evidence="4" id="KW-0548">Nucleotidyltransferase</keyword>
<dbReference type="STRING" id="272563.CD630_24660"/>
<dbReference type="NCBIfam" id="NF009814">
    <property type="entry name" value="PRK13299.1"/>
    <property type="match status" value="1"/>
</dbReference>
<keyword evidence="5" id="KW-0479">Metal-binding</keyword>
<feature type="domain" description="tRNA nucleotidyltransferase/poly(A) polymerase RNA and SrmB- binding" evidence="11">
    <location>
        <begin position="174"/>
        <end position="232"/>
    </location>
</feature>
<dbReference type="EMBL" id="AM180355">
    <property type="protein sequence ID" value="CAJ69353.1"/>
    <property type="molecule type" value="Genomic_DNA"/>
</dbReference>
<reference evidence="13 14" key="1">
    <citation type="journal article" date="2006" name="Nat. Genet.">
        <title>The multidrug-resistant human pathogen Clostridium difficile has a highly mobile, mosaic genome.</title>
        <authorList>
            <person name="Sebaihia M."/>
            <person name="Wren B.W."/>
            <person name="Mullany P."/>
            <person name="Fairweather N.F."/>
            <person name="Minton N."/>
            <person name="Stabler R."/>
            <person name="Thomson N.R."/>
            <person name="Roberts A.P."/>
            <person name="Cerdeno-Tarraga A.M."/>
            <person name="Wang H."/>
            <person name="Holden M.T.G."/>
            <person name="Wright A."/>
            <person name="Churcher C."/>
            <person name="Quail M.A."/>
            <person name="Baker S."/>
            <person name="Bason N."/>
            <person name="Brooks K."/>
            <person name="Chillingworth T."/>
            <person name="Cronin A."/>
            <person name="Davis P."/>
            <person name="Dowd L."/>
            <person name="Fraser A."/>
            <person name="Feltwell T."/>
            <person name="Hance Z."/>
            <person name="Holroyd S."/>
            <person name="Jagels K."/>
            <person name="Moule S."/>
            <person name="Mungall K."/>
            <person name="Price C."/>
            <person name="Rabbinowitsch R."/>
            <person name="Sharp S."/>
            <person name="Simmonds M."/>
            <person name="Steven K."/>
            <person name="Unwin L."/>
            <person name="Whithead S."/>
            <person name="Dupuy B."/>
            <person name="Dougan G."/>
            <person name="Barrell B.and.Parkhill.J."/>
        </authorList>
    </citation>
    <scope>NUCLEOTIDE SEQUENCE [LARGE SCALE GENOMIC DNA]</scope>
    <source>
        <strain evidence="13 14">630</strain>
    </source>
</reference>
<dbReference type="Gene3D" id="3.30.460.10">
    <property type="entry name" value="Beta Polymerase, domain 2"/>
    <property type="match status" value="1"/>
</dbReference>
<evidence type="ECO:0000256" key="6">
    <source>
        <dbReference type="ARBA" id="ARBA00022741"/>
    </source>
</evidence>
<keyword evidence="6" id="KW-0547">Nucleotide-binding</keyword>
<dbReference type="Proteomes" id="UP000001978">
    <property type="component" value="Chromosome"/>
</dbReference>
<dbReference type="CDD" id="cd05398">
    <property type="entry name" value="NT_ClassII-CCAase"/>
    <property type="match status" value="1"/>
</dbReference>
<evidence type="ECO:0000256" key="7">
    <source>
        <dbReference type="ARBA" id="ARBA00022842"/>
    </source>
</evidence>
<dbReference type="SUPFAM" id="SSF81301">
    <property type="entry name" value="Nucleotidyltransferase"/>
    <property type="match status" value="1"/>
</dbReference>
<dbReference type="eggNOG" id="COG0617">
    <property type="taxonomic scope" value="Bacteria"/>
</dbReference>
<evidence type="ECO:0000313" key="14">
    <source>
        <dbReference type="Proteomes" id="UP000001978"/>
    </source>
</evidence>
<proteinExistence type="inferred from homology"/>
<dbReference type="InterPro" id="IPR032810">
    <property type="entry name" value="CCA-adding_enz_C"/>
</dbReference>
<dbReference type="InterPro" id="IPR002646">
    <property type="entry name" value="PolA_pol_head_dom"/>
</dbReference>
<dbReference type="KEGG" id="cdf:CD630_24660"/>
<feature type="domain" description="CCA-adding enzyme C-terminal" evidence="12">
    <location>
        <begin position="300"/>
        <end position="441"/>
    </location>
</feature>
<dbReference type="EnsemblBacteria" id="CAJ69353">
    <property type="protein sequence ID" value="CAJ69353"/>
    <property type="gene ID" value="CD630_24660"/>
</dbReference>
<dbReference type="OrthoDB" id="9805698at2"/>
<dbReference type="InterPro" id="IPR032828">
    <property type="entry name" value="PolyA_RNA-bd"/>
</dbReference>
<name>Q182F3_CLOD6</name>
<dbReference type="GO" id="GO:0000166">
    <property type="term" value="F:nucleotide binding"/>
    <property type="evidence" value="ECO:0007669"/>
    <property type="project" value="UniProtKB-KW"/>
</dbReference>
<evidence type="ECO:0000256" key="4">
    <source>
        <dbReference type="ARBA" id="ARBA00022695"/>
    </source>
</evidence>
<dbReference type="GO" id="GO:0046872">
    <property type="term" value="F:metal ion binding"/>
    <property type="evidence" value="ECO:0007669"/>
    <property type="project" value="UniProtKB-KW"/>
</dbReference>
<dbReference type="PATRIC" id="fig|272563.8.peg.2588"/>
<dbReference type="Gene3D" id="1.10.3090.10">
    <property type="entry name" value="cca-adding enzyme, domain 2"/>
    <property type="match status" value="1"/>
</dbReference>
<dbReference type="eggNOG" id="COG2844">
    <property type="taxonomic scope" value="Bacteria"/>
</dbReference>
<dbReference type="GO" id="GO:0016779">
    <property type="term" value="F:nucleotidyltransferase activity"/>
    <property type="evidence" value="ECO:0007669"/>
    <property type="project" value="UniProtKB-KW"/>
</dbReference>
<keyword evidence="8 9" id="KW-0694">RNA-binding</keyword>
<dbReference type="Pfam" id="PF12627">
    <property type="entry name" value="PolyA_pol_RNAbd"/>
    <property type="match status" value="1"/>
</dbReference>
<dbReference type="GO" id="GO:0008033">
    <property type="term" value="P:tRNA processing"/>
    <property type="evidence" value="ECO:0007669"/>
    <property type="project" value="UniProtKB-KW"/>
</dbReference>
<organism evidence="13 14">
    <name type="scientific">Clostridioides difficile (strain 630)</name>
    <name type="common">Peptoclostridium difficile</name>
    <dbReference type="NCBI Taxonomy" id="272563"/>
    <lineage>
        <taxon>Bacteria</taxon>
        <taxon>Bacillati</taxon>
        <taxon>Bacillota</taxon>
        <taxon>Clostridia</taxon>
        <taxon>Peptostreptococcales</taxon>
        <taxon>Peptostreptococcaceae</taxon>
        <taxon>Clostridioides</taxon>
    </lineage>
</organism>
<evidence type="ECO:0000256" key="9">
    <source>
        <dbReference type="RuleBase" id="RU003953"/>
    </source>
</evidence>
<dbReference type="InterPro" id="IPR050264">
    <property type="entry name" value="Bact_CCA-adding_enz_type3_sf"/>
</dbReference>
<feature type="domain" description="Poly A polymerase head" evidence="10">
    <location>
        <begin position="27"/>
        <end position="147"/>
    </location>
</feature>
<evidence type="ECO:0000256" key="2">
    <source>
        <dbReference type="ARBA" id="ARBA00022679"/>
    </source>
</evidence>
<dbReference type="PhylomeDB" id="Q182F3"/>
<evidence type="ECO:0000259" key="12">
    <source>
        <dbReference type="Pfam" id="PF13735"/>
    </source>
</evidence>
<dbReference type="PANTHER" id="PTHR46173:SF1">
    <property type="entry name" value="CCA TRNA NUCLEOTIDYLTRANSFERASE 1, MITOCHONDRIAL"/>
    <property type="match status" value="1"/>
</dbReference>